<reference evidence="2" key="1">
    <citation type="journal article" date="2021" name="PeerJ">
        <title>Extensive microbial diversity within the chicken gut microbiome revealed by metagenomics and culture.</title>
        <authorList>
            <person name="Gilroy R."/>
            <person name="Ravi A."/>
            <person name="Getino M."/>
            <person name="Pursley I."/>
            <person name="Horton D.L."/>
            <person name="Alikhan N.F."/>
            <person name="Baker D."/>
            <person name="Gharbi K."/>
            <person name="Hall N."/>
            <person name="Watson M."/>
            <person name="Adriaenssens E.M."/>
            <person name="Foster-Nyarko E."/>
            <person name="Jarju S."/>
            <person name="Secka A."/>
            <person name="Antonio M."/>
            <person name="Oren A."/>
            <person name="Chaudhuri R.R."/>
            <person name="La Ragione R."/>
            <person name="Hildebrand F."/>
            <person name="Pallen M.J."/>
        </authorList>
    </citation>
    <scope>NUCLEOTIDE SEQUENCE</scope>
    <source>
        <strain evidence="2">3436</strain>
    </source>
</reference>
<organism evidence="2 3">
    <name type="scientific">Candidatus Gemmiger excrementavium</name>
    <dbReference type="NCBI Taxonomy" id="2838608"/>
    <lineage>
        <taxon>Bacteria</taxon>
        <taxon>Bacillati</taxon>
        <taxon>Bacillota</taxon>
        <taxon>Clostridia</taxon>
        <taxon>Eubacteriales</taxon>
        <taxon>Gemmiger</taxon>
    </lineage>
</organism>
<evidence type="ECO:0000313" key="3">
    <source>
        <dbReference type="Proteomes" id="UP000824031"/>
    </source>
</evidence>
<name>A0A9D2F3C3_9FIRM</name>
<protein>
    <submittedName>
        <fullName evidence="2">Uncharacterized protein</fullName>
    </submittedName>
</protein>
<feature type="transmembrane region" description="Helical" evidence="1">
    <location>
        <begin position="134"/>
        <end position="154"/>
    </location>
</feature>
<keyword evidence="1" id="KW-0812">Transmembrane</keyword>
<dbReference type="EMBL" id="DXBO01000134">
    <property type="protein sequence ID" value="HIZ48898.1"/>
    <property type="molecule type" value="Genomic_DNA"/>
</dbReference>
<dbReference type="AlphaFoldDB" id="A0A9D2F3C3"/>
<proteinExistence type="predicted"/>
<reference evidence="2" key="2">
    <citation type="submission" date="2021-04" db="EMBL/GenBank/DDBJ databases">
        <authorList>
            <person name="Gilroy R."/>
        </authorList>
    </citation>
    <scope>NUCLEOTIDE SEQUENCE</scope>
    <source>
        <strain evidence="2">3436</strain>
    </source>
</reference>
<keyword evidence="1" id="KW-1133">Transmembrane helix</keyword>
<sequence length="165" mass="17531">MDKRNRAALAYLLAGISAAGRALLAMPESTQLQELSLTALAVVGYLLLCRRTVWPLVCGGGQLVLELVLCGSQNGGVWVWLNPALRAVDLWLLLGASVLMLGVAGQPRRAMPVAASVPLAVYTVTHFLPGAALAASVSFVVFSVALLWYAVLMLRAYNAARITKQ</sequence>
<comment type="caution">
    <text evidence="2">The sequence shown here is derived from an EMBL/GenBank/DDBJ whole genome shotgun (WGS) entry which is preliminary data.</text>
</comment>
<evidence type="ECO:0000313" key="2">
    <source>
        <dbReference type="EMBL" id="HIZ48898.1"/>
    </source>
</evidence>
<keyword evidence="1" id="KW-0472">Membrane</keyword>
<gene>
    <name evidence="2" type="ORF">H9810_09275</name>
</gene>
<accession>A0A9D2F3C3</accession>
<dbReference type="Proteomes" id="UP000824031">
    <property type="component" value="Unassembled WGS sequence"/>
</dbReference>
<evidence type="ECO:0000256" key="1">
    <source>
        <dbReference type="SAM" id="Phobius"/>
    </source>
</evidence>